<evidence type="ECO:0000313" key="3">
    <source>
        <dbReference type="Proteomes" id="UP000784294"/>
    </source>
</evidence>
<name>A0A448WHH3_9PLAT</name>
<reference evidence="2" key="1">
    <citation type="submission" date="2018-11" db="EMBL/GenBank/DDBJ databases">
        <authorList>
            <consortium name="Pathogen Informatics"/>
        </authorList>
    </citation>
    <scope>NUCLEOTIDE SEQUENCE</scope>
</reference>
<accession>A0A448WHH3</accession>
<comment type="caution">
    <text evidence="2">The sequence shown here is derived from an EMBL/GenBank/DDBJ whole genome shotgun (WGS) entry which is preliminary data.</text>
</comment>
<sequence>MNLRDFSSACASISPHHTLPHLFKWDTHTRFPKSCLSQDSFIHISPPKAIPSFALSSLTPIPCSNTTSSPLNRGPIASTIRLPSEMDAPMEHCSGQTHMRDKPGYPPGRFIEAEM</sequence>
<organism evidence="2 3">
    <name type="scientific">Protopolystoma xenopodis</name>
    <dbReference type="NCBI Taxonomy" id="117903"/>
    <lineage>
        <taxon>Eukaryota</taxon>
        <taxon>Metazoa</taxon>
        <taxon>Spiralia</taxon>
        <taxon>Lophotrochozoa</taxon>
        <taxon>Platyhelminthes</taxon>
        <taxon>Monogenea</taxon>
        <taxon>Polyopisthocotylea</taxon>
        <taxon>Polystomatidea</taxon>
        <taxon>Polystomatidae</taxon>
        <taxon>Protopolystoma</taxon>
    </lineage>
</organism>
<gene>
    <name evidence="2" type="ORF">PXEA_LOCUS5340</name>
</gene>
<evidence type="ECO:0000256" key="1">
    <source>
        <dbReference type="SAM" id="MobiDB-lite"/>
    </source>
</evidence>
<evidence type="ECO:0000313" key="2">
    <source>
        <dbReference type="EMBL" id="VEL11900.1"/>
    </source>
</evidence>
<dbReference type="Proteomes" id="UP000784294">
    <property type="component" value="Unassembled WGS sequence"/>
</dbReference>
<feature type="region of interest" description="Disordered" evidence="1">
    <location>
        <begin position="84"/>
        <end position="115"/>
    </location>
</feature>
<dbReference type="AlphaFoldDB" id="A0A448WHH3"/>
<protein>
    <submittedName>
        <fullName evidence="2">Uncharacterized protein</fullName>
    </submittedName>
</protein>
<proteinExistence type="predicted"/>
<dbReference type="EMBL" id="CAAALY010013202">
    <property type="protein sequence ID" value="VEL11900.1"/>
    <property type="molecule type" value="Genomic_DNA"/>
</dbReference>
<keyword evidence="3" id="KW-1185">Reference proteome</keyword>